<feature type="region of interest" description="Disordered" evidence="1">
    <location>
        <begin position="1"/>
        <end position="32"/>
    </location>
</feature>
<organism evidence="2 3">
    <name type="scientific">Crenichthys baileyi</name>
    <name type="common">White River springfish</name>
    <dbReference type="NCBI Taxonomy" id="28760"/>
    <lineage>
        <taxon>Eukaryota</taxon>
        <taxon>Metazoa</taxon>
        <taxon>Chordata</taxon>
        <taxon>Craniata</taxon>
        <taxon>Vertebrata</taxon>
        <taxon>Euteleostomi</taxon>
        <taxon>Actinopterygii</taxon>
        <taxon>Neopterygii</taxon>
        <taxon>Teleostei</taxon>
        <taxon>Neoteleostei</taxon>
        <taxon>Acanthomorphata</taxon>
        <taxon>Ovalentaria</taxon>
        <taxon>Atherinomorphae</taxon>
        <taxon>Cyprinodontiformes</taxon>
        <taxon>Goodeidae</taxon>
        <taxon>Crenichthys</taxon>
    </lineage>
</organism>
<protein>
    <submittedName>
        <fullName evidence="2">Uncharacterized protein</fullName>
    </submittedName>
</protein>
<keyword evidence="3" id="KW-1185">Reference proteome</keyword>
<accession>A0AAV9QWB7</accession>
<dbReference type="AlphaFoldDB" id="A0AAV9QWB7"/>
<reference evidence="2 3" key="1">
    <citation type="submission" date="2021-06" db="EMBL/GenBank/DDBJ databases">
        <authorList>
            <person name="Palmer J.M."/>
        </authorList>
    </citation>
    <scope>NUCLEOTIDE SEQUENCE [LARGE SCALE GENOMIC DNA]</scope>
    <source>
        <strain evidence="2 3">MEX-2019</strain>
        <tissue evidence="2">Muscle</tissue>
    </source>
</reference>
<name>A0AAV9QWB7_9TELE</name>
<dbReference type="Proteomes" id="UP001311232">
    <property type="component" value="Unassembled WGS sequence"/>
</dbReference>
<comment type="caution">
    <text evidence="2">The sequence shown here is derived from an EMBL/GenBank/DDBJ whole genome shotgun (WGS) entry which is preliminary data.</text>
</comment>
<evidence type="ECO:0000313" key="2">
    <source>
        <dbReference type="EMBL" id="KAK5600966.1"/>
    </source>
</evidence>
<evidence type="ECO:0000313" key="3">
    <source>
        <dbReference type="Proteomes" id="UP001311232"/>
    </source>
</evidence>
<sequence>MRFGEEGAVNTEQTNQLDDDNEKDAPPPVFMDQRREQLHQCRSGSPEMKSCVAVGKHLAVVRGAEEEKHYRQMCCRFFWEAWKRDVRVVCMLGVGWVGLSCEGD</sequence>
<dbReference type="EMBL" id="JAHHUM010002737">
    <property type="protein sequence ID" value="KAK5600966.1"/>
    <property type="molecule type" value="Genomic_DNA"/>
</dbReference>
<proteinExistence type="predicted"/>
<evidence type="ECO:0000256" key="1">
    <source>
        <dbReference type="SAM" id="MobiDB-lite"/>
    </source>
</evidence>
<gene>
    <name evidence="2" type="ORF">CRENBAI_006150</name>
</gene>